<feature type="compositionally biased region" description="Polar residues" evidence="1">
    <location>
        <begin position="191"/>
        <end position="201"/>
    </location>
</feature>
<dbReference type="eggNOG" id="COG4675">
    <property type="taxonomic scope" value="Bacteria"/>
</dbReference>
<dbReference type="Pfam" id="PF07484">
    <property type="entry name" value="Collar"/>
    <property type="match status" value="1"/>
</dbReference>
<organism evidence="4 5">
    <name type="scientific">Cesiribacter andamanensis AMV16</name>
    <dbReference type="NCBI Taxonomy" id="1279009"/>
    <lineage>
        <taxon>Bacteria</taxon>
        <taxon>Pseudomonadati</taxon>
        <taxon>Bacteroidota</taxon>
        <taxon>Cytophagia</taxon>
        <taxon>Cytophagales</taxon>
        <taxon>Cesiribacteraceae</taxon>
        <taxon>Cesiribacter</taxon>
    </lineage>
</organism>
<evidence type="ECO:0000259" key="3">
    <source>
        <dbReference type="Pfam" id="PF07484"/>
    </source>
</evidence>
<feature type="compositionally biased region" description="Polar residues" evidence="1">
    <location>
        <begin position="255"/>
        <end position="268"/>
    </location>
</feature>
<reference evidence="4 5" key="1">
    <citation type="journal article" date="2013" name="Genome Announc.">
        <title>Draft Genome Sequence of Cesiribacter andamanensis Strain AMV16T, Isolated from a Soil Sample from a Mud Volcano in the Andaman Islands, India.</title>
        <authorList>
            <person name="Shivaji S."/>
            <person name="Ara S."/>
            <person name="Begum Z."/>
            <person name="Srinivas T.N."/>
            <person name="Singh A."/>
            <person name="Kumar Pinnaka A."/>
        </authorList>
    </citation>
    <scope>NUCLEOTIDE SEQUENCE [LARGE SCALE GENOMIC DNA]</scope>
    <source>
        <strain evidence="4 5">AMV16</strain>
    </source>
</reference>
<dbReference type="InterPro" id="IPR037053">
    <property type="entry name" value="Phage_tail_collar_dom_sf"/>
</dbReference>
<dbReference type="Proteomes" id="UP000011910">
    <property type="component" value="Unassembled WGS sequence"/>
</dbReference>
<dbReference type="OrthoDB" id="9810174at2"/>
<keyword evidence="5" id="KW-1185">Reference proteome</keyword>
<feature type="domain" description="Phage tail collar" evidence="3">
    <location>
        <begin position="138"/>
        <end position="187"/>
    </location>
</feature>
<comment type="caution">
    <text evidence="4">The sequence shown here is derived from an EMBL/GenBank/DDBJ whole genome shotgun (WGS) entry which is preliminary data.</text>
</comment>
<proteinExistence type="predicted"/>
<dbReference type="AlphaFoldDB" id="M7N0V4"/>
<dbReference type="STRING" id="1279009.ADICEAN_02565"/>
<sequence>MKTKSLFLICSFLLFSLHLLAQSTPGIAVQGIARNAEKAALVDELLTFTFEIQDAATATLQYKEEVQMRTDPYGVFSHIVGTGTKLSGGVNFNEVPFHQQHMKLVISVNYRGNTIVLSNAPFQYAPYAKSADNGVPTGTIMAFVGAASSVPAGWVLCDGRDISSLAGSQALRSLLGANAVPNLQGMFLRGTGTSPVNNQAGPSLRGTQADGLKSHDHAKGSLAVDHGGSHSHGMTFNTEKSASDGDGGSDHRLNRQSGDGTHSMSTHTDGAHSHTISGTTAATGIAETRPVSYGINYIIKL</sequence>
<feature type="signal peptide" evidence="2">
    <location>
        <begin position="1"/>
        <end position="21"/>
    </location>
</feature>
<accession>M7N0V4</accession>
<dbReference type="RefSeq" id="WP_009195955.1">
    <property type="nucleotide sequence ID" value="NZ_AODQ01000064.1"/>
</dbReference>
<protein>
    <submittedName>
        <fullName evidence="4">Phage Tail Collar Domain protein</fullName>
    </submittedName>
</protein>
<name>M7N0V4_9BACT</name>
<evidence type="ECO:0000256" key="1">
    <source>
        <dbReference type="SAM" id="MobiDB-lite"/>
    </source>
</evidence>
<dbReference type="InterPro" id="IPR011083">
    <property type="entry name" value="Phage_tail_collar_dom"/>
</dbReference>
<keyword evidence="2" id="KW-0732">Signal</keyword>
<feature type="region of interest" description="Disordered" evidence="1">
    <location>
        <begin position="190"/>
        <end position="276"/>
    </location>
</feature>
<feature type="chain" id="PRO_5004081754" evidence="2">
    <location>
        <begin position="22"/>
        <end position="301"/>
    </location>
</feature>
<evidence type="ECO:0000256" key="2">
    <source>
        <dbReference type="SAM" id="SignalP"/>
    </source>
</evidence>
<evidence type="ECO:0000313" key="4">
    <source>
        <dbReference type="EMBL" id="EMR02293.1"/>
    </source>
</evidence>
<dbReference type="SUPFAM" id="SSF88874">
    <property type="entry name" value="Receptor-binding domain of short tail fibre protein gp12"/>
    <property type="match status" value="1"/>
</dbReference>
<dbReference type="Gene3D" id="3.90.1340.10">
    <property type="entry name" value="Phage tail collar domain"/>
    <property type="match status" value="1"/>
</dbReference>
<evidence type="ECO:0000313" key="5">
    <source>
        <dbReference type="Proteomes" id="UP000011910"/>
    </source>
</evidence>
<gene>
    <name evidence="4" type="ORF">ADICEAN_02565</name>
</gene>
<dbReference type="EMBL" id="AODQ01000064">
    <property type="protein sequence ID" value="EMR02293.1"/>
    <property type="molecule type" value="Genomic_DNA"/>
</dbReference>